<evidence type="ECO:0000313" key="2">
    <source>
        <dbReference type="Proteomes" id="UP000076276"/>
    </source>
</evidence>
<organism evidence="1 2">
    <name type="scientific">Acinetobacter pragensis</name>
    <dbReference type="NCBI Taxonomy" id="1806892"/>
    <lineage>
        <taxon>Bacteria</taxon>
        <taxon>Pseudomonadati</taxon>
        <taxon>Pseudomonadota</taxon>
        <taxon>Gammaproteobacteria</taxon>
        <taxon>Moraxellales</taxon>
        <taxon>Moraxellaceae</taxon>
        <taxon>Acinetobacter</taxon>
    </lineage>
</organism>
<comment type="caution">
    <text evidence="1">The sequence shown here is derived from an EMBL/GenBank/DDBJ whole genome shotgun (WGS) entry which is preliminary data.</text>
</comment>
<keyword evidence="2" id="KW-1185">Reference proteome</keyword>
<dbReference type="OrthoDB" id="6710883at2"/>
<proteinExistence type="predicted"/>
<evidence type="ECO:0000313" key="1">
    <source>
        <dbReference type="EMBL" id="KYQ70914.1"/>
    </source>
</evidence>
<protein>
    <submittedName>
        <fullName evidence="1">Uncharacterized protein</fullName>
    </submittedName>
</protein>
<accession>A0A151XZ38</accession>
<dbReference type="RefSeq" id="WP_067671048.1">
    <property type="nucleotide sequence ID" value="NZ_CBCSIK010000010.1"/>
</dbReference>
<dbReference type="Proteomes" id="UP000076276">
    <property type="component" value="Unassembled WGS sequence"/>
</dbReference>
<reference evidence="1 2" key="1">
    <citation type="submission" date="2016-03" db="EMBL/GenBank/DDBJ databases">
        <title>Acinetobacter genomospecies 28 strain ANC 4149.</title>
        <authorList>
            <person name="Radolfova-Krizova L."/>
            <person name="Nemec A."/>
        </authorList>
    </citation>
    <scope>NUCLEOTIDE SEQUENCE [LARGE SCALE GENOMIC DNA]</scope>
    <source>
        <strain evidence="1 2">ANC 4149</strain>
    </source>
</reference>
<dbReference type="AlphaFoldDB" id="A0A151XZ38"/>
<name>A0A151XZ38_9GAMM</name>
<dbReference type="EMBL" id="LUAW01000038">
    <property type="protein sequence ID" value="KYQ70914.1"/>
    <property type="molecule type" value="Genomic_DNA"/>
</dbReference>
<gene>
    <name evidence="1" type="ORF">AZH43_16665</name>
</gene>
<sequence length="74" mass="8967">MNISIKEINKKIDEFKKDRAEPQALVMGYKTYSKFMREDKFADQITKDNKDPMIRYYKGIQVKIVTEKHYFELK</sequence>